<evidence type="ECO:0000313" key="3">
    <source>
        <dbReference type="Proteomes" id="UP000482800"/>
    </source>
</evidence>
<dbReference type="Gene3D" id="3.50.50.60">
    <property type="entry name" value="FAD/NAD(P)-binding domain"/>
    <property type="match status" value="1"/>
</dbReference>
<dbReference type="GO" id="GO:0016116">
    <property type="term" value="P:carotenoid metabolic process"/>
    <property type="evidence" value="ECO:0007669"/>
    <property type="project" value="InterPro"/>
</dbReference>
<dbReference type="InterPro" id="IPR002937">
    <property type="entry name" value="Amino_oxidase"/>
</dbReference>
<reference evidence="2 3" key="1">
    <citation type="submission" date="2020-03" db="EMBL/GenBank/DDBJ databases">
        <title>Whole genome shotgun sequence of Phytohabitans houttuyneae NBRC 108639.</title>
        <authorList>
            <person name="Komaki H."/>
            <person name="Tamura T."/>
        </authorList>
    </citation>
    <scope>NUCLEOTIDE SEQUENCE [LARGE SCALE GENOMIC DNA]</scope>
    <source>
        <strain evidence="2 3">NBRC 108639</strain>
    </source>
</reference>
<dbReference type="InterPro" id="IPR036188">
    <property type="entry name" value="FAD/NAD-bd_sf"/>
</dbReference>
<protein>
    <recommendedName>
        <fullName evidence="1">Amine oxidase domain-containing protein</fullName>
    </recommendedName>
</protein>
<dbReference type="Proteomes" id="UP000482800">
    <property type="component" value="Unassembled WGS sequence"/>
</dbReference>
<dbReference type="Pfam" id="PF01593">
    <property type="entry name" value="Amino_oxidase"/>
    <property type="match status" value="1"/>
</dbReference>
<comment type="caution">
    <text evidence="2">The sequence shown here is derived from an EMBL/GenBank/DDBJ whole genome shotgun (WGS) entry which is preliminary data.</text>
</comment>
<dbReference type="EMBL" id="BLPF01000001">
    <property type="protein sequence ID" value="GFJ77088.1"/>
    <property type="molecule type" value="Genomic_DNA"/>
</dbReference>
<dbReference type="SUPFAM" id="SSF51905">
    <property type="entry name" value="FAD/NAD(P)-binding domain"/>
    <property type="match status" value="1"/>
</dbReference>
<gene>
    <name evidence="2" type="ORF">Phou_012680</name>
</gene>
<dbReference type="PANTHER" id="PTHR46313">
    <property type="match status" value="1"/>
</dbReference>
<keyword evidence="3" id="KW-1185">Reference proteome</keyword>
<dbReference type="RefSeq" id="WP_218578800.1">
    <property type="nucleotide sequence ID" value="NZ_BLPF01000001.1"/>
</dbReference>
<feature type="domain" description="Amine oxidase" evidence="1">
    <location>
        <begin position="13"/>
        <end position="256"/>
    </location>
</feature>
<dbReference type="PANTHER" id="PTHR46313:SF3">
    <property type="entry name" value="PROLYCOPENE ISOMERASE, CHLOROPLASTIC"/>
    <property type="match status" value="1"/>
</dbReference>
<name>A0A6V8K459_9ACTN</name>
<proteinExistence type="predicted"/>
<dbReference type="InterPro" id="IPR045892">
    <property type="entry name" value="CrtISO-like"/>
</dbReference>
<dbReference type="GO" id="GO:0016491">
    <property type="term" value="F:oxidoreductase activity"/>
    <property type="evidence" value="ECO:0007669"/>
    <property type="project" value="InterPro"/>
</dbReference>
<accession>A0A6V8K459</accession>
<sequence>MRGFWRRLVAHYRGLGGHLRTAHRVARVTGSAGAFGVHTQRGTVTARRVVSALPAATTAALHPAVGRRLAPYLARDGDAHGGAVVVCLGVPESEVDGQGLTHHQILEDYGAPLGEGNNMFVSVSAPGDLDSAPAGHRAVMLSTHTELAAWEGLDDAAHDARAKWLGDRLVALARRAYPRLGERPVVYEVGTPRAYERFAFRPRGAVGGVRQTTRNANQHAVPHDVGVPGFWLVGDSTWPGLGTVACVLGSRIVAEKVA</sequence>
<evidence type="ECO:0000313" key="2">
    <source>
        <dbReference type="EMBL" id="GFJ77088.1"/>
    </source>
</evidence>
<evidence type="ECO:0000259" key="1">
    <source>
        <dbReference type="Pfam" id="PF01593"/>
    </source>
</evidence>
<dbReference type="AlphaFoldDB" id="A0A6V8K459"/>
<organism evidence="2 3">
    <name type="scientific">Phytohabitans houttuyneae</name>
    <dbReference type="NCBI Taxonomy" id="1076126"/>
    <lineage>
        <taxon>Bacteria</taxon>
        <taxon>Bacillati</taxon>
        <taxon>Actinomycetota</taxon>
        <taxon>Actinomycetes</taxon>
        <taxon>Micromonosporales</taxon>
        <taxon>Micromonosporaceae</taxon>
    </lineage>
</organism>
<reference evidence="2 3" key="2">
    <citation type="submission" date="2020-03" db="EMBL/GenBank/DDBJ databases">
        <authorList>
            <person name="Ichikawa N."/>
            <person name="Kimura A."/>
            <person name="Kitahashi Y."/>
            <person name="Uohara A."/>
        </authorList>
    </citation>
    <scope>NUCLEOTIDE SEQUENCE [LARGE SCALE GENOMIC DNA]</scope>
    <source>
        <strain evidence="2 3">NBRC 108639</strain>
    </source>
</reference>